<accession>A0A7X3IEY5</accession>
<organism evidence="1 2">
    <name type="scientific">Paenibacillus dendrobii</name>
    <dbReference type="NCBI Taxonomy" id="2691084"/>
    <lineage>
        <taxon>Bacteria</taxon>
        <taxon>Bacillati</taxon>
        <taxon>Bacillota</taxon>
        <taxon>Bacilli</taxon>
        <taxon>Bacillales</taxon>
        <taxon>Paenibacillaceae</taxon>
        <taxon>Paenibacillus</taxon>
    </lineage>
</organism>
<name>A0A7X3IEY5_9BACL</name>
<evidence type="ECO:0000313" key="2">
    <source>
        <dbReference type="Proteomes" id="UP000460318"/>
    </source>
</evidence>
<dbReference type="NCBIfam" id="TIGR01484">
    <property type="entry name" value="HAD-SF-IIB"/>
    <property type="match status" value="1"/>
</dbReference>
<dbReference type="Gene3D" id="3.40.50.1000">
    <property type="entry name" value="HAD superfamily/HAD-like"/>
    <property type="match status" value="1"/>
</dbReference>
<dbReference type="GO" id="GO:0016791">
    <property type="term" value="F:phosphatase activity"/>
    <property type="evidence" value="ECO:0007669"/>
    <property type="project" value="TreeGrafter"/>
</dbReference>
<proteinExistence type="predicted"/>
<dbReference type="InterPro" id="IPR036412">
    <property type="entry name" value="HAD-like_sf"/>
</dbReference>
<keyword evidence="2" id="KW-1185">Reference proteome</keyword>
<dbReference type="RefSeq" id="WP_160495954.1">
    <property type="nucleotide sequence ID" value="NZ_WUBI01000001.1"/>
</dbReference>
<reference evidence="1 2" key="1">
    <citation type="submission" date="2019-12" db="EMBL/GenBank/DDBJ databases">
        <title>Paenibacillus sp. nov., an endophytic bacterium isolated from the stem of Dendrobium.</title>
        <authorList>
            <person name="Zhao R."/>
        </authorList>
    </citation>
    <scope>NUCLEOTIDE SEQUENCE [LARGE SCALE GENOMIC DNA]</scope>
    <source>
        <strain evidence="1 2">HJL G12</strain>
    </source>
</reference>
<dbReference type="Gene3D" id="3.30.1240.10">
    <property type="match status" value="1"/>
</dbReference>
<dbReference type="SUPFAM" id="SSF56784">
    <property type="entry name" value="HAD-like"/>
    <property type="match status" value="1"/>
</dbReference>
<protein>
    <submittedName>
        <fullName evidence="1">HAD-IIB family hydrolase</fullName>
    </submittedName>
</protein>
<dbReference type="EMBL" id="WUBI01000001">
    <property type="protein sequence ID" value="MWV42343.1"/>
    <property type="molecule type" value="Genomic_DNA"/>
</dbReference>
<gene>
    <name evidence="1" type="ORF">GRF59_01755</name>
</gene>
<comment type="caution">
    <text evidence="1">The sequence shown here is derived from an EMBL/GenBank/DDBJ whole genome shotgun (WGS) entry which is preliminary data.</text>
</comment>
<dbReference type="PANTHER" id="PTHR10000">
    <property type="entry name" value="PHOSPHOSERINE PHOSPHATASE"/>
    <property type="match status" value="1"/>
</dbReference>
<dbReference type="Pfam" id="PF08282">
    <property type="entry name" value="Hydrolase_3"/>
    <property type="match status" value="1"/>
</dbReference>
<dbReference type="InterPro" id="IPR023214">
    <property type="entry name" value="HAD_sf"/>
</dbReference>
<dbReference type="PANTHER" id="PTHR10000:SF53">
    <property type="entry name" value="5-AMINO-6-(5-PHOSPHO-D-RIBITYLAMINO)URACIL PHOSPHATASE YBJI-RELATED"/>
    <property type="match status" value="1"/>
</dbReference>
<dbReference type="GO" id="GO:0000287">
    <property type="term" value="F:magnesium ion binding"/>
    <property type="evidence" value="ECO:0007669"/>
    <property type="project" value="TreeGrafter"/>
</dbReference>
<dbReference type="GO" id="GO:0005829">
    <property type="term" value="C:cytosol"/>
    <property type="evidence" value="ECO:0007669"/>
    <property type="project" value="TreeGrafter"/>
</dbReference>
<dbReference type="AlphaFoldDB" id="A0A7X3IEY5"/>
<evidence type="ECO:0000313" key="1">
    <source>
        <dbReference type="EMBL" id="MWV42343.1"/>
    </source>
</evidence>
<sequence>MKFVFDLDGTICFRGQPLSQVIVQALDKLTHQGHEVIFASARPIRDLLPVLPLHMHTYPMIGGNGAFVAKDKNIISTVHFEEEVKNHILSIIESHSLNYLIDSEWDYAFTGCEDHPIRRNVDPEKRARRIPLAAMNIIVKIVLLEIPDYHLIMDKLSLLPVVVHEHGNEGILDISPMGVDKWSGLMKLGLEDQTYIAFGNDANDITMFQHAHASVMIGYHQDLEHFATELIPADECLISERLLAFL</sequence>
<keyword evidence="1" id="KW-0378">Hydrolase</keyword>
<dbReference type="Proteomes" id="UP000460318">
    <property type="component" value="Unassembled WGS sequence"/>
</dbReference>
<dbReference type="InterPro" id="IPR006379">
    <property type="entry name" value="HAD-SF_hydro_IIB"/>
</dbReference>